<protein>
    <recommendedName>
        <fullName evidence="8">Probable lipid II flippase MurJ</fullName>
    </recommendedName>
</protein>
<keyword evidence="4 8" id="KW-0133">Cell shape</keyword>
<feature type="transmembrane region" description="Helical" evidence="8">
    <location>
        <begin position="92"/>
        <end position="112"/>
    </location>
</feature>
<feature type="transmembrane region" description="Helical" evidence="8">
    <location>
        <begin position="6"/>
        <end position="32"/>
    </location>
</feature>
<evidence type="ECO:0000256" key="7">
    <source>
        <dbReference type="ARBA" id="ARBA00023136"/>
    </source>
</evidence>
<feature type="transmembrane region" description="Helical" evidence="8">
    <location>
        <begin position="411"/>
        <end position="432"/>
    </location>
</feature>
<evidence type="ECO:0000256" key="8">
    <source>
        <dbReference type="HAMAP-Rule" id="MF_02078"/>
    </source>
</evidence>
<evidence type="ECO:0000256" key="6">
    <source>
        <dbReference type="ARBA" id="ARBA00022989"/>
    </source>
</evidence>
<keyword evidence="8" id="KW-0813">Transport</keyword>
<evidence type="ECO:0000256" key="3">
    <source>
        <dbReference type="ARBA" id="ARBA00022692"/>
    </source>
</evidence>
<evidence type="ECO:0000313" key="9">
    <source>
        <dbReference type="EMBL" id="OGN27871.1"/>
    </source>
</evidence>
<evidence type="ECO:0000313" key="10">
    <source>
        <dbReference type="Proteomes" id="UP000178444"/>
    </source>
</evidence>
<dbReference type="GO" id="GO:0009252">
    <property type="term" value="P:peptidoglycan biosynthetic process"/>
    <property type="evidence" value="ECO:0007669"/>
    <property type="project" value="UniProtKB-UniRule"/>
</dbReference>
<dbReference type="InterPro" id="IPR004268">
    <property type="entry name" value="MurJ"/>
</dbReference>
<keyword evidence="3 8" id="KW-0812">Transmembrane</keyword>
<keyword evidence="6 8" id="KW-1133">Transmembrane helix</keyword>
<comment type="pathway">
    <text evidence="8">Cell wall biogenesis; peptidoglycan biosynthesis.</text>
</comment>
<keyword evidence="2 8" id="KW-1003">Cell membrane</keyword>
<dbReference type="UniPathway" id="UPA00219"/>
<dbReference type="GO" id="GO:0071555">
    <property type="term" value="P:cell wall organization"/>
    <property type="evidence" value="ECO:0007669"/>
    <property type="project" value="UniProtKB-KW"/>
</dbReference>
<accession>A0A1F8GRE1</accession>
<evidence type="ECO:0000256" key="1">
    <source>
        <dbReference type="ARBA" id="ARBA00004651"/>
    </source>
</evidence>
<feature type="transmembrane region" description="Helical" evidence="8">
    <location>
        <begin position="386"/>
        <end position="405"/>
    </location>
</feature>
<feature type="transmembrane region" description="Helical" evidence="8">
    <location>
        <begin position="317"/>
        <end position="341"/>
    </location>
</feature>
<feature type="transmembrane region" description="Helical" evidence="8">
    <location>
        <begin position="353"/>
        <end position="374"/>
    </location>
</feature>
<keyword evidence="7 8" id="KW-0472">Membrane</keyword>
<dbReference type="NCBIfam" id="TIGR01695">
    <property type="entry name" value="murJ_mviN"/>
    <property type="match status" value="1"/>
</dbReference>
<dbReference type="GO" id="GO:0015648">
    <property type="term" value="F:lipid-linked peptidoglycan transporter activity"/>
    <property type="evidence" value="ECO:0007669"/>
    <property type="project" value="UniProtKB-UniRule"/>
</dbReference>
<sequence>MLKSKIFRATTIIGGFSLVAALVALLRDWILASHFGASRMLDIYYSAFKLPDLVFNIILLGSLSSAFIPVFIGKRQESEKGAWLAARNFTTVMFTMVIIAAAVLFVFAGQVVRLIAPGFAGADRELAITLTRIMFLSPVIFSLSAISGSVLQALERFWAFSIAPVFYNVGIIIGAVYFAPLAARHGYAPVIGLGWGVVLGALFHLLLQGTAAYRAGFRFKPYWDLASAEFRKILKLMVPRTIGLSAYSVDSAITNAYASLMAAGSITVFNVANNMQFVPISMVGIAVATAVFPKLSQHASASEHNEFRERLSSTLRNMALVIVPLCVIGYFLAPWAIRLIYGIGLFRGAAVEMTIAVLQIFLFGVPAQSFIPILSRAFYALHNTRTPVIISVTAIAINILLGWYLGLHLGWGVKGLAAGFAVAGNVQWLSLWSSLQKTQKMI</sequence>
<dbReference type="HAMAP" id="MF_02078">
    <property type="entry name" value="MurJ_MviN"/>
    <property type="match status" value="1"/>
</dbReference>
<dbReference type="PRINTS" id="PR01806">
    <property type="entry name" value="VIRFACTRMVIN"/>
</dbReference>
<evidence type="ECO:0000256" key="4">
    <source>
        <dbReference type="ARBA" id="ARBA00022960"/>
    </source>
</evidence>
<comment type="subcellular location">
    <subcellularLocation>
        <location evidence="1 8">Cell membrane</location>
        <topology evidence="1 8">Multi-pass membrane protein</topology>
    </subcellularLocation>
</comment>
<dbReference type="GO" id="GO:0008360">
    <property type="term" value="P:regulation of cell shape"/>
    <property type="evidence" value="ECO:0007669"/>
    <property type="project" value="UniProtKB-KW"/>
</dbReference>
<feature type="transmembrane region" description="Helical" evidence="8">
    <location>
        <begin position="133"/>
        <end position="151"/>
    </location>
</feature>
<keyword evidence="5 8" id="KW-0573">Peptidoglycan synthesis</keyword>
<dbReference type="InterPro" id="IPR051050">
    <property type="entry name" value="Lipid_II_flippase_MurJ/MviN"/>
</dbReference>
<name>A0A1F8GRE1_9BACT</name>
<comment type="caution">
    <text evidence="8">Lacks conserved residue(s) required for the propagation of feature annotation.</text>
</comment>
<comment type="caution">
    <text evidence="9">The sequence shown here is derived from an EMBL/GenBank/DDBJ whole genome shotgun (WGS) entry which is preliminary data.</text>
</comment>
<organism evidence="9 10">
    <name type="scientific">Candidatus Yanofskybacteria bacterium RIFCSPLOWO2_01_FULL_49_17</name>
    <dbReference type="NCBI Taxonomy" id="1802700"/>
    <lineage>
        <taxon>Bacteria</taxon>
        <taxon>Candidatus Yanofskyibacteriota</taxon>
    </lineage>
</organism>
<dbReference type="AlphaFoldDB" id="A0A1F8GRE1"/>
<comment type="similarity">
    <text evidence="8">Belongs to the MurJ/MviN family.</text>
</comment>
<comment type="function">
    <text evidence="8">Involved in peptidoglycan biosynthesis. Transports lipid-linked peptidoglycan precursors from the inner to the outer leaflet of the cytoplasmic membrane.</text>
</comment>
<dbReference type="Pfam" id="PF03023">
    <property type="entry name" value="MurJ"/>
    <property type="match status" value="1"/>
</dbReference>
<dbReference type="GO" id="GO:0034204">
    <property type="term" value="P:lipid translocation"/>
    <property type="evidence" value="ECO:0007669"/>
    <property type="project" value="TreeGrafter"/>
</dbReference>
<keyword evidence="8" id="KW-0961">Cell wall biogenesis/degradation</keyword>
<evidence type="ECO:0000256" key="2">
    <source>
        <dbReference type="ARBA" id="ARBA00022475"/>
    </source>
</evidence>
<feature type="transmembrane region" description="Helical" evidence="8">
    <location>
        <begin position="186"/>
        <end position="207"/>
    </location>
</feature>
<dbReference type="PANTHER" id="PTHR47019:SF1">
    <property type="entry name" value="LIPID II FLIPPASE MURJ"/>
    <property type="match status" value="1"/>
</dbReference>
<dbReference type="GO" id="GO:0005886">
    <property type="term" value="C:plasma membrane"/>
    <property type="evidence" value="ECO:0007669"/>
    <property type="project" value="UniProtKB-SubCell"/>
</dbReference>
<dbReference type="CDD" id="cd13123">
    <property type="entry name" value="MATE_MurJ_like"/>
    <property type="match status" value="1"/>
</dbReference>
<gene>
    <name evidence="8" type="primary">murJ</name>
    <name evidence="9" type="ORF">A2941_00810</name>
</gene>
<dbReference type="PANTHER" id="PTHR47019">
    <property type="entry name" value="LIPID II FLIPPASE MURJ"/>
    <property type="match status" value="1"/>
</dbReference>
<dbReference type="Proteomes" id="UP000178444">
    <property type="component" value="Unassembled WGS sequence"/>
</dbReference>
<reference evidence="9 10" key="1">
    <citation type="journal article" date="2016" name="Nat. Commun.">
        <title>Thousands of microbial genomes shed light on interconnected biogeochemical processes in an aquifer system.</title>
        <authorList>
            <person name="Anantharaman K."/>
            <person name="Brown C.T."/>
            <person name="Hug L.A."/>
            <person name="Sharon I."/>
            <person name="Castelle C.J."/>
            <person name="Probst A.J."/>
            <person name="Thomas B.C."/>
            <person name="Singh A."/>
            <person name="Wilkins M.J."/>
            <person name="Karaoz U."/>
            <person name="Brodie E.L."/>
            <person name="Williams K.H."/>
            <person name="Hubbard S.S."/>
            <person name="Banfield J.F."/>
        </authorList>
    </citation>
    <scope>NUCLEOTIDE SEQUENCE [LARGE SCALE GENOMIC DNA]</scope>
</reference>
<proteinExistence type="inferred from homology"/>
<dbReference type="EMBL" id="MGKO01000006">
    <property type="protein sequence ID" value="OGN27871.1"/>
    <property type="molecule type" value="Genomic_DNA"/>
</dbReference>
<evidence type="ECO:0000256" key="5">
    <source>
        <dbReference type="ARBA" id="ARBA00022984"/>
    </source>
</evidence>
<feature type="transmembrane region" description="Helical" evidence="8">
    <location>
        <begin position="53"/>
        <end position="72"/>
    </location>
</feature>
<feature type="transmembrane region" description="Helical" evidence="8">
    <location>
        <begin position="157"/>
        <end position="179"/>
    </location>
</feature>